<dbReference type="EMBL" id="NBII01000002">
    <property type="protein sequence ID" value="PAV22051.1"/>
    <property type="molecule type" value="Genomic_DNA"/>
</dbReference>
<keyword evidence="4" id="KW-1185">Reference proteome</keyword>
<name>A0A286UR35_9AGAM</name>
<gene>
    <name evidence="3" type="ORF">PNOK_0200800</name>
</gene>
<evidence type="ECO:0000313" key="3">
    <source>
        <dbReference type="EMBL" id="PAV22051.1"/>
    </source>
</evidence>
<dbReference type="STRING" id="2282107.A0A286UR35"/>
<dbReference type="PANTHER" id="PTHR13950:SF9">
    <property type="entry name" value="RABCONNECTIN-3A"/>
    <property type="match status" value="1"/>
</dbReference>
<dbReference type="PANTHER" id="PTHR13950">
    <property type="entry name" value="RABCONNECTIN-RELATED"/>
    <property type="match status" value="1"/>
</dbReference>
<dbReference type="InParanoid" id="A0A286UR35"/>
<evidence type="ECO:0000313" key="4">
    <source>
        <dbReference type="Proteomes" id="UP000217199"/>
    </source>
</evidence>
<reference evidence="3 4" key="1">
    <citation type="journal article" date="2017" name="Mol. Ecol.">
        <title>Comparative and population genomic landscape of Phellinus noxius: A hypervariable fungus causing root rot in trees.</title>
        <authorList>
            <person name="Chung C.L."/>
            <person name="Lee T.J."/>
            <person name="Akiba M."/>
            <person name="Lee H.H."/>
            <person name="Kuo T.H."/>
            <person name="Liu D."/>
            <person name="Ke H.M."/>
            <person name="Yokoi T."/>
            <person name="Roa M.B."/>
            <person name="Lu M.J."/>
            <person name="Chang Y.Y."/>
            <person name="Ann P.J."/>
            <person name="Tsai J.N."/>
            <person name="Chen C.Y."/>
            <person name="Tzean S.S."/>
            <person name="Ota Y."/>
            <person name="Hattori T."/>
            <person name="Sahashi N."/>
            <person name="Liou R.F."/>
            <person name="Kikuchi T."/>
            <person name="Tsai I.J."/>
        </authorList>
    </citation>
    <scope>NUCLEOTIDE SEQUENCE [LARGE SCALE GENOMIC DNA]</scope>
    <source>
        <strain evidence="3 4">FFPRI411160</strain>
    </source>
</reference>
<organism evidence="3 4">
    <name type="scientific">Pyrrhoderma noxium</name>
    <dbReference type="NCBI Taxonomy" id="2282107"/>
    <lineage>
        <taxon>Eukaryota</taxon>
        <taxon>Fungi</taxon>
        <taxon>Dikarya</taxon>
        <taxon>Basidiomycota</taxon>
        <taxon>Agaricomycotina</taxon>
        <taxon>Agaricomycetes</taxon>
        <taxon>Hymenochaetales</taxon>
        <taxon>Hymenochaetaceae</taxon>
        <taxon>Pyrrhoderma</taxon>
    </lineage>
</organism>
<accession>A0A286UR35</accession>
<feature type="domain" description="RAVE complex protein Rav1 C-terminal" evidence="2">
    <location>
        <begin position="586"/>
        <end position="1223"/>
    </location>
</feature>
<evidence type="ECO:0000256" key="1">
    <source>
        <dbReference type="SAM" id="MobiDB-lite"/>
    </source>
</evidence>
<feature type="compositionally biased region" description="Basic and acidic residues" evidence="1">
    <location>
        <begin position="1293"/>
        <end position="1307"/>
    </location>
</feature>
<dbReference type="InterPro" id="IPR022033">
    <property type="entry name" value="Rav1p_C"/>
</dbReference>
<dbReference type="OrthoDB" id="342131at2759"/>
<dbReference type="SUPFAM" id="SSF50978">
    <property type="entry name" value="WD40 repeat-like"/>
    <property type="match status" value="1"/>
</dbReference>
<dbReference type="InterPro" id="IPR036322">
    <property type="entry name" value="WD40_repeat_dom_sf"/>
</dbReference>
<dbReference type="FunCoup" id="A0A286UR35">
    <property type="interactions" value="97"/>
</dbReference>
<proteinExistence type="predicted"/>
<feature type="region of interest" description="Disordered" evidence="1">
    <location>
        <begin position="1278"/>
        <end position="1309"/>
    </location>
</feature>
<dbReference type="Proteomes" id="UP000217199">
    <property type="component" value="Unassembled WGS sequence"/>
</dbReference>
<dbReference type="Pfam" id="PF12234">
    <property type="entry name" value="Rav1p_C"/>
    <property type="match status" value="1"/>
</dbReference>
<protein>
    <submittedName>
        <fullName evidence="3">WD repeat-containing</fullName>
    </submittedName>
</protein>
<dbReference type="InterPro" id="IPR015943">
    <property type="entry name" value="WD40/YVTN_repeat-like_dom_sf"/>
</dbReference>
<evidence type="ECO:0000259" key="2">
    <source>
        <dbReference type="Pfam" id="PF12234"/>
    </source>
</evidence>
<dbReference type="InterPro" id="IPR052208">
    <property type="entry name" value="DmX-like/RAVE_component"/>
</dbReference>
<comment type="caution">
    <text evidence="3">The sequence shown here is derived from an EMBL/GenBank/DDBJ whole genome shotgun (WGS) entry which is preliminary data.</text>
</comment>
<dbReference type="GO" id="GO:0043291">
    <property type="term" value="C:RAVE complex"/>
    <property type="evidence" value="ECO:0007669"/>
    <property type="project" value="TreeGrafter"/>
</dbReference>
<sequence length="1337" mass="150076">MLELVRAFVGCPSSDVHILTLPNQILLAYAFADCVVLLDASNFKFVRALTFREVFPSARDTNESIKCVSIEPGMRLIAASLGQSIAFWSLSGVQKDVWRVHSSLVIADNNFVSAIDCKSGLLGVGSTNGISVFTLDLEDNFLIWTKKWHISSPPPSIVRFSPSLMHLATITPMDNSVRIYSTASGSLLQTLKHPRPVKDFIWRFSKSSSRDDLILYTVTVDATLRIFQPVLDTPHFLQLHASLSNDSVDSGHDIREMQQESDIFWLHKDTLADSFAATILQERKGDENASLKRLEEIHKDGWDFFIRVFHDNSIVVRAVANIDRRPPTLLDQFILLKTPPDAFHSYPRHLHVLKTPDSPLITFVTSPPLHIYQMDPLLFFDGNSDGMKLIGRGPDFNESETSKILRFVRTPEGKGLAIIRENFVEAWHIQKDSDMKCLGKWSTAKLVVVLDEGHRIAMYSENDGLASIMLHQGTCPSVSMSLHVPTLISLFSLPSGKSNIIIGITPEFSIIRVLVPPFEVSPKGAFELSFIGPTSLPNEDPLSVVIPVDPMAWSDVENVNGREHDSLLSISQEGVLAFWTHENGGNSFWRCTGTVKTGKSNYRLSSCSSAKKTALVFSGDEGEELSIWDSKESEFASGLEYQCLFNEEPVNDLDWTSTPDFQSILAIGFSQHILLLCQQRMTYFEREPAWGILGRIEIGHMLTHHITDSIWLTGGILLVSAGHHMLQYGQCKSSPGSGNSDMNLFERVARMNGPLPDYHPQMILQCLLWGKLELVKDIIKKLYSYLHNQNNMKTRPWVNEPIERYLEDSYSPSPHSSRKNQYGALFDGVNYSQTDKEQEFSRDGVQKVINKLEVNELEQLSATELAHLTVLLQTTLEVDEQRRALDANGLRYLISMRSFYILNERASTPGSPDTEGTNSLPSLRSSTRARLRFRDIVWAFHSESQEILLSASTSACGGKMKWQDARALGVFMWLKSAESMKSQMEIIARNHYMLDDVRDPIACSLFYFVLGKVKLVHGLWKQASWHKEQPVMLKFLSNDFSQPRWRTAALKNAYALLAKQRFEYAAAFFILGGGVKDAINVCVKQLKDPQLAIALARVAEDDPEKPLLKNILTSVMIPYAFENGNRWLASWAFWLLNRRDLAVQILVLPLDTVAKSLESPLTKIGDPNYDDPSLALLFLQLKSKTLQTTKGTNEISGRTEFSFVLQTARVFCRMGCHSLALQLVKSWPFDRPTMQRRIPGASTEESDTVAPLPVHIHSPASVFLKHRRRSSILIDMEISSDPSTRATTPEMPISKDEPPEGGKKEADASTLKTGLGSLMKSAKQDISVPEFDMNAFF</sequence>
<dbReference type="Gene3D" id="2.130.10.10">
    <property type="entry name" value="YVTN repeat-like/Quinoprotein amine dehydrogenase"/>
    <property type="match status" value="2"/>
</dbReference>
<dbReference type="GO" id="GO:0007035">
    <property type="term" value="P:vacuolar acidification"/>
    <property type="evidence" value="ECO:0007669"/>
    <property type="project" value="TreeGrafter"/>
</dbReference>